<organism evidence="1 2">
    <name type="scientific">Hydnomerulius pinastri MD-312</name>
    <dbReference type="NCBI Taxonomy" id="994086"/>
    <lineage>
        <taxon>Eukaryota</taxon>
        <taxon>Fungi</taxon>
        <taxon>Dikarya</taxon>
        <taxon>Basidiomycota</taxon>
        <taxon>Agaricomycotina</taxon>
        <taxon>Agaricomycetes</taxon>
        <taxon>Agaricomycetidae</taxon>
        <taxon>Boletales</taxon>
        <taxon>Boletales incertae sedis</taxon>
        <taxon>Leucogyrophana</taxon>
    </lineage>
</organism>
<name>A0A0C9VZL1_9AGAM</name>
<dbReference type="EMBL" id="KN839849">
    <property type="protein sequence ID" value="KIJ63890.1"/>
    <property type="molecule type" value="Genomic_DNA"/>
</dbReference>
<accession>A0A0C9VZL1</accession>
<dbReference type="Proteomes" id="UP000053820">
    <property type="component" value="Unassembled WGS sequence"/>
</dbReference>
<proteinExistence type="predicted"/>
<evidence type="ECO:0000313" key="1">
    <source>
        <dbReference type="EMBL" id="KIJ63890.1"/>
    </source>
</evidence>
<protein>
    <submittedName>
        <fullName evidence="1">Uncharacterized protein</fullName>
    </submittedName>
</protein>
<gene>
    <name evidence="1" type="ORF">HYDPIDRAFT_168299</name>
</gene>
<reference evidence="1 2" key="1">
    <citation type="submission" date="2014-04" db="EMBL/GenBank/DDBJ databases">
        <title>Evolutionary Origins and Diversification of the Mycorrhizal Mutualists.</title>
        <authorList>
            <consortium name="DOE Joint Genome Institute"/>
            <consortium name="Mycorrhizal Genomics Consortium"/>
            <person name="Kohler A."/>
            <person name="Kuo A."/>
            <person name="Nagy L.G."/>
            <person name="Floudas D."/>
            <person name="Copeland A."/>
            <person name="Barry K.W."/>
            <person name="Cichocki N."/>
            <person name="Veneault-Fourrey C."/>
            <person name="LaButti K."/>
            <person name="Lindquist E.A."/>
            <person name="Lipzen A."/>
            <person name="Lundell T."/>
            <person name="Morin E."/>
            <person name="Murat C."/>
            <person name="Riley R."/>
            <person name="Ohm R."/>
            <person name="Sun H."/>
            <person name="Tunlid A."/>
            <person name="Henrissat B."/>
            <person name="Grigoriev I.V."/>
            <person name="Hibbett D.S."/>
            <person name="Martin F."/>
        </authorList>
    </citation>
    <scope>NUCLEOTIDE SEQUENCE [LARGE SCALE GENOMIC DNA]</scope>
    <source>
        <strain evidence="1 2">MD-312</strain>
    </source>
</reference>
<dbReference type="HOGENOM" id="CLU_1825534_0_0_1"/>
<keyword evidence="2" id="KW-1185">Reference proteome</keyword>
<dbReference type="AlphaFoldDB" id="A0A0C9VZL1"/>
<evidence type="ECO:0000313" key="2">
    <source>
        <dbReference type="Proteomes" id="UP000053820"/>
    </source>
</evidence>
<sequence>MGRSSKATRRLVVAAFGTGAFGVTGLKVDVGCRLVPVVGPSWSPSRISVLGTTYNDVRSSHSESWSITANYQGLILSSSEDLTTWPHNSPMGILDQFTLVCIPARQIISIRGGVASTRWLVAIGWRLIVTRGLGVITSRTH</sequence>